<dbReference type="RefSeq" id="WP_036179531.1">
    <property type="nucleotide sequence ID" value="NZ_AVCZ01000052.1"/>
</dbReference>
<feature type="transmembrane region" description="Helical" evidence="1">
    <location>
        <begin position="5"/>
        <end position="24"/>
    </location>
</feature>
<keyword evidence="1" id="KW-0472">Membrane</keyword>
<reference evidence="2 3" key="1">
    <citation type="submission" date="2014-02" db="EMBL/GenBank/DDBJ databases">
        <title>Draft genome sequence of Lysinibacillus massiliensis CCUG 49529.</title>
        <authorList>
            <person name="Zhang F."/>
            <person name="Wang G."/>
            <person name="Zhang L."/>
        </authorList>
    </citation>
    <scope>NUCLEOTIDE SEQUENCE [LARGE SCALE GENOMIC DNA]</scope>
    <source>
        <strain evidence="2 3">CCUG 49529</strain>
    </source>
</reference>
<dbReference type="EMBL" id="JPVQ01000052">
    <property type="protein sequence ID" value="KGR89230.1"/>
    <property type="molecule type" value="Genomic_DNA"/>
</dbReference>
<gene>
    <name evidence="2" type="ORF">CD30_17430</name>
</gene>
<keyword evidence="1" id="KW-1133">Transmembrane helix</keyword>
<evidence type="ECO:0000256" key="1">
    <source>
        <dbReference type="SAM" id="Phobius"/>
    </source>
</evidence>
<organism evidence="2 3">
    <name type="scientific">Ureibacillus massiliensis 4400831 = CIP 108448 = CCUG 49529</name>
    <dbReference type="NCBI Taxonomy" id="1211035"/>
    <lineage>
        <taxon>Bacteria</taxon>
        <taxon>Bacillati</taxon>
        <taxon>Bacillota</taxon>
        <taxon>Bacilli</taxon>
        <taxon>Bacillales</taxon>
        <taxon>Caryophanaceae</taxon>
        <taxon>Ureibacillus</taxon>
    </lineage>
</organism>
<evidence type="ECO:0000313" key="3">
    <source>
        <dbReference type="Proteomes" id="UP000030595"/>
    </source>
</evidence>
<evidence type="ECO:0000313" key="2">
    <source>
        <dbReference type="EMBL" id="KGR89230.1"/>
    </source>
</evidence>
<keyword evidence="1" id="KW-0812">Transmembrane</keyword>
<dbReference type="Proteomes" id="UP000030595">
    <property type="component" value="Unassembled WGS sequence"/>
</dbReference>
<dbReference type="AlphaFoldDB" id="A0A0A3J0L4"/>
<name>A0A0A3J0L4_9BACL</name>
<sequence length="59" mass="6606">MFDKFWKLAISCSIGSILIVLGIIVQMPIIYQLIALVVGLIITCINLFAVTKYFLTSQK</sequence>
<comment type="caution">
    <text evidence="2">The sequence shown here is derived from an EMBL/GenBank/DDBJ whole genome shotgun (WGS) entry which is preliminary data.</text>
</comment>
<proteinExistence type="predicted"/>
<protein>
    <submittedName>
        <fullName evidence="2">Uncharacterized protein</fullName>
    </submittedName>
</protein>
<keyword evidence="3" id="KW-1185">Reference proteome</keyword>
<feature type="transmembrane region" description="Helical" evidence="1">
    <location>
        <begin position="30"/>
        <end position="55"/>
    </location>
</feature>
<accession>A0A0A3J0L4</accession>